<dbReference type="PANTHER" id="PTHR33121">
    <property type="entry name" value="CYCLIC DI-GMP PHOSPHODIESTERASE PDEF"/>
    <property type="match status" value="1"/>
</dbReference>
<dbReference type="SUPFAM" id="SSF141868">
    <property type="entry name" value="EAL domain-like"/>
    <property type="match status" value="1"/>
</dbReference>
<dbReference type="GO" id="GO:0071111">
    <property type="term" value="F:cyclic-guanylate-specific phosphodiesterase activity"/>
    <property type="evidence" value="ECO:0007669"/>
    <property type="project" value="InterPro"/>
</dbReference>
<dbReference type="RefSeq" id="WP_114593620.1">
    <property type="nucleotide sequence ID" value="NZ_CP031165.1"/>
</dbReference>
<gene>
    <name evidence="4" type="ORF">DVS28_a4784</name>
</gene>
<dbReference type="SMART" id="SM00052">
    <property type="entry name" value="EAL"/>
    <property type="match status" value="1"/>
</dbReference>
<dbReference type="InterPro" id="IPR001633">
    <property type="entry name" value="EAL_dom"/>
</dbReference>
<dbReference type="InterPro" id="IPR050706">
    <property type="entry name" value="Cyclic-di-GMP_PDE-like"/>
</dbReference>
<dbReference type="EMBL" id="CP031165">
    <property type="protein sequence ID" value="AXV09445.1"/>
    <property type="molecule type" value="Genomic_DNA"/>
</dbReference>
<organism evidence="4 5">
    <name type="scientific">Euzebya pacifica</name>
    <dbReference type="NCBI Taxonomy" id="1608957"/>
    <lineage>
        <taxon>Bacteria</taxon>
        <taxon>Bacillati</taxon>
        <taxon>Actinomycetota</taxon>
        <taxon>Nitriliruptoria</taxon>
        <taxon>Euzebyales</taxon>
    </lineage>
</organism>
<dbReference type="Pfam" id="PF00563">
    <property type="entry name" value="EAL"/>
    <property type="match status" value="1"/>
</dbReference>
<feature type="transmembrane region" description="Helical" evidence="1">
    <location>
        <begin position="25"/>
        <end position="42"/>
    </location>
</feature>
<name>A0A346Y4P8_9ACTN</name>
<dbReference type="KEGG" id="euz:DVS28_a4784"/>
<dbReference type="PROSITE" id="PS50883">
    <property type="entry name" value="EAL"/>
    <property type="match status" value="1"/>
</dbReference>
<evidence type="ECO:0000259" key="2">
    <source>
        <dbReference type="PROSITE" id="PS50883"/>
    </source>
</evidence>
<keyword evidence="1" id="KW-1133">Transmembrane helix</keyword>
<dbReference type="OrthoDB" id="23692at2"/>
<evidence type="ECO:0000313" key="4">
    <source>
        <dbReference type="EMBL" id="AXV09445.1"/>
    </source>
</evidence>
<keyword evidence="1" id="KW-0812">Transmembrane</keyword>
<dbReference type="SUPFAM" id="SSF55073">
    <property type="entry name" value="Nucleotide cyclase"/>
    <property type="match status" value="1"/>
</dbReference>
<feature type="domain" description="GGDEF" evidence="3">
    <location>
        <begin position="104"/>
        <end position="232"/>
    </location>
</feature>
<dbReference type="AlphaFoldDB" id="A0A346Y4P8"/>
<evidence type="ECO:0000259" key="3">
    <source>
        <dbReference type="PROSITE" id="PS50887"/>
    </source>
</evidence>
<proteinExistence type="predicted"/>
<dbReference type="InterPro" id="IPR035919">
    <property type="entry name" value="EAL_sf"/>
</dbReference>
<keyword evidence="1" id="KW-0472">Membrane</keyword>
<evidence type="ECO:0000256" key="1">
    <source>
        <dbReference type="SAM" id="Phobius"/>
    </source>
</evidence>
<dbReference type="InterPro" id="IPR043128">
    <property type="entry name" value="Rev_trsase/Diguanyl_cyclase"/>
</dbReference>
<dbReference type="Gene3D" id="3.20.20.450">
    <property type="entry name" value="EAL domain"/>
    <property type="match status" value="1"/>
</dbReference>
<dbReference type="PROSITE" id="PS50887">
    <property type="entry name" value="GGDEF"/>
    <property type="match status" value="1"/>
</dbReference>
<dbReference type="Proteomes" id="UP000264006">
    <property type="component" value="Chromosome"/>
</dbReference>
<evidence type="ECO:0000313" key="5">
    <source>
        <dbReference type="Proteomes" id="UP000264006"/>
    </source>
</evidence>
<accession>A0A346Y4P8</accession>
<feature type="domain" description="EAL" evidence="2">
    <location>
        <begin position="240"/>
        <end position="495"/>
    </location>
</feature>
<keyword evidence="5" id="KW-1185">Reference proteome</keyword>
<dbReference type="Gene3D" id="3.30.70.270">
    <property type="match status" value="1"/>
</dbReference>
<dbReference type="CDD" id="cd01948">
    <property type="entry name" value="EAL"/>
    <property type="match status" value="1"/>
</dbReference>
<dbReference type="InterPro" id="IPR029787">
    <property type="entry name" value="Nucleotide_cyclase"/>
</dbReference>
<feature type="transmembrane region" description="Helical" evidence="1">
    <location>
        <begin position="49"/>
        <end position="68"/>
    </location>
</feature>
<sequence length="500" mass="52882">MVMSVVGADGPEGDRPLVWAARGRSVALGVLVVCLAVLGVVVQQRAPAALAAVATGLLAVAVLVRGAGAKPPEPEEPTVEVPEELPGRPEFVAAAEVMLSEGEGNPAVLVVLLDGFRDVQTVLGDTPAEEVLAAVGVRVAEVAQDWPAGSLGGERFAVAMRARPFLPAHHLARRIREHIAEPMVIGGVSLRLRAFVGIAQGEGGAEVLTTRATIAAATAQDTNEGLVVHQREDPAVVRRRLDIVSSLSEALEKPDERGFRPLFQPIVDGDGVLISAEALARWDDPKLGAITPDTFIPLAERTGLVAPLFTVMLAQSLLDCRRWRDGGVEAGLSINVSPVNLRDPLLTSELTARLEDVGLSPSDVTLEITESAVIDDYSWALVTLRELRKLGFGVALDDFGMGYSSLGRLHDLPVSVVKLDRSFVAGLPGDERSVGIVRATVDVCRLLGLVVVAEGVETDQQADMILEMGVDRMQGFLFSPAISVDEIVAGPVVAGWEGNR</sequence>
<dbReference type="InterPro" id="IPR000160">
    <property type="entry name" value="GGDEF_dom"/>
</dbReference>
<reference evidence="4 5" key="1">
    <citation type="submission" date="2018-09" db="EMBL/GenBank/DDBJ databases">
        <title>Complete genome sequence of Euzebya sp. DY32-46 isolated from seawater of Pacific Ocean.</title>
        <authorList>
            <person name="Xu L."/>
            <person name="Wu Y.-H."/>
            <person name="Xu X.-W."/>
        </authorList>
    </citation>
    <scope>NUCLEOTIDE SEQUENCE [LARGE SCALE GENOMIC DNA]</scope>
    <source>
        <strain evidence="4 5">DY32-46</strain>
    </source>
</reference>
<dbReference type="PANTHER" id="PTHR33121:SF70">
    <property type="entry name" value="SIGNALING PROTEIN YKOW"/>
    <property type="match status" value="1"/>
</dbReference>
<protein>
    <submittedName>
        <fullName evidence="4">Diguanylate cyclase/phosphodiesterase (GGDEF &amp; EAL domains) with PAS/PAC sensor(S)</fullName>
    </submittedName>
</protein>